<dbReference type="PANTHER" id="PTHR30332">
    <property type="entry name" value="PROBABLE GENERAL SECRETION PATHWAY PROTEIN D"/>
    <property type="match status" value="1"/>
</dbReference>
<dbReference type="Gene3D" id="2.60.40.680">
    <property type="match status" value="1"/>
</dbReference>
<feature type="domain" description="Secretin/TonB short N-terminal" evidence="9">
    <location>
        <begin position="211"/>
        <end position="262"/>
    </location>
</feature>
<accession>A0A2U2HC39</accession>
<comment type="caution">
    <text evidence="10">The sequence shown here is derived from an EMBL/GenBank/DDBJ whole genome shotgun (WGS) entry which is preliminary data.</text>
</comment>
<evidence type="ECO:0000256" key="5">
    <source>
        <dbReference type="ARBA" id="ARBA00023237"/>
    </source>
</evidence>
<dbReference type="Gene3D" id="3.55.50.30">
    <property type="match status" value="1"/>
</dbReference>
<evidence type="ECO:0000256" key="8">
    <source>
        <dbReference type="SAM" id="SignalP"/>
    </source>
</evidence>
<evidence type="ECO:0000256" key="2">
    <source>
        <dbReference type="ARBA" id="ARBA00022448"/>
    </source>
</evidence>
<dbReference type="Gene3D" id="1.25.40.10">
    <property type="entry name" value="Tetratricopeptide repeat domain"/>
    <property type="match status" value="1"/>
</dbReference>
<dbReference type="PRINTS" id="PR01032">
    <property type="entry name" value="PHAGEIV"/>
</dbReference>
<proteinExistence type="inferred from homology"/>
<evidence type="ECO:0000256" key="1">
    <source>
        <dbReference type="ARBA" id="ARBA00004370"/>
    </source>
</evidence>
<dbReference type="SUPFAM" id="SSF49384">
    <property type="entry name" value="Carbohydrate-binding domain"/>
    <property type="match status" value="1"/>
</dbReference>
<dbReference type="InterPro" id="IPR001775">
    <property type="entry name" value="GspD/PilQ"/>
</dbReference>
<dbReference type="PRINTS" id="PR00811">
    <property type="entry name" value="BCTERIALGSPD"/>
</dbReference>
<keyword evidence="2 7" id="KW-0813">Transport</keyword>
<evidence type="ECO:0000256" key="3">
    <source>
        <dbReference type="ARBA" id="ARBA00022729"/>
    </source>
</evidence>
<dbReference type="GO" id="GO:0015627">
    <property type="term" value="C:type II protein secretion system complex"/>
    <property type="evidence" value="ECO:0007669"/>
    <property type="project" value="TreeGrafter"/>
</dbReference>
<keyword evidence="5" id="KW-0998">Cell outer membrane</keyword>
<name>A0A2U2HC39_9BURK</name>
<dbReference type="SUPFAM" id="SSF48452">
    <property type="entry name" value="TPR-like"/>
    <property type="match status" value="1"/>
</dbReference>
<feature type="signal peptide" evidence="8">
    <location>
        <begin position="1"/>
        <end position="29"/>
    </location>
</feature>
<keyword evidence="11" id="KW-1185">Reference proteome</keyword>
<dbReference type="GO" id="GO:0009306">
    <property type="term" value="P:protein secretion"/>
    <property type="evidence" value="ECO:0007669"/>
    <property type="project" value="InterPro"/>
</dbReference>
<dbReference type="GO" id="GO:0000272">
    <property type="term" value="P:polysaccharide catabolic process"/>
    <property type="evidence" value="ECO:0007669"/>
    <property type="project" value="InterPro"/>
</dbReference>
<dbReference type="InterPro" id="IPR004846">
    <property type="entry name" value="T2SS/T3SS_dom"/>
</dbReference>
<evidence type="ECO:0000259" key="9">
    <source>
        <dbReference type="SMART" id="SM00965"/>
    </source>
</evidence>
<sequence>MKCGRTVRCALRCCAVAATLLLGACAGQALNREGLALIEQGSYEQGLKKLEQAAKMDAGDLRLKMSLLNNRERVLAQILAGADSARAASNLPEAEASYRSALAIAPGDPRAVEGLRLLEKRDLHGEMALQAHAALKNGDLEQAESMALKVLTVNPTHRLAQDIRAQVERARATDSVIPPQLKSRLTKPVSLEFRDANLKMVFDVLSRASGINFILDKEIRSDTKITIYVRNVAVEDAIDLTLVQSQLEKKVLSDNSVLIYPNTPQKVREYQDLIIRSFYLVNSDAKQTASVLKDLLKIKDMHVDERLNLISMRDTPDTIRLAEKLIRTHDLADPEVVLEMEVLEINRTRALELGVSWPDTFTWLVPGVNGITLNDLPFRQHTSGARIGANASVLLRMRQDSSIANVISNPRIRVKNRDKAKILVGDRVPIITATVTPGATNPVTTESISYLDVGLKLEAEPVILLDDDVSIKVTLEVSTLGDSVTTRSGSLAYRVGTRTIATSLRLKDGETQVLMGLIRDEERNTASGVPGLMDLPVLGRLFSLPRNEKQKTEIVLSITPRIVRNLIRPDAHEMQFWSGTDISMKARRPVLQSVAATATATATGAGTAPQAPALAQDPVPAQYAAQSAALAPVAPAPAPALGPVQPLQLSWQAPPSARVDEQFLVAMIALAPSPLVSAALALKFDPAALEVVKVEEGDLLKRANAETRFNHTIDAMGGRLALGIAHPGLEGVQGQGRLFNVTFRVKAASPASQIMLNSMSPLGPSDVPIVFSVTGPLSIALQP</sequence>
<dbReference type="InterPro" id="IPR002102">
    <property type="entry name" value="Cohesin_dom"/>
</dbReference>
<keyword evidence="3 8" id="KW-0732">Signal</keyword>
<dbReference type="PANTHER" id="PTHR30332:SF17">
    <property type="entry name" value="TYPE IV PILIATION SYSTEM PROTEIN DR_0774-RELATED"/>
    <property type="match status" value="1"/>
</dbReference>
<dbReference type="AlphaFoldDB" id="A0A2U2HC39"/>
<evidence type="ECO:0000313" key="10">
    <source>
        <dbReference type="EMBL" id="PWF40454.1"/>
    </source>
</evidence>
<dbReference type="InterPro" id="IPR008965">
    <property type="entry name" value="CBM2/CBM3_carb-bd_dom_sf"/>
</dbReference>
<dbReference type="SMART" id="SM00965">
    <property type="entry name" value="STN"/>
    <property type="match status" value="1"/>
</dbReference>
<dbReference type="Pfam" id="PF00263">
    <property type="entry name" value="Secretin"/>
    <property type="match status" value="1"/>
</dbReference>
<evidence type="ECO:0000256" key="4">
    <source>
        <dbReference type="ARBA" id="ARBA00023136"/>
    </source>
</evidence>
<dbReference type="OrthoDB" id="9775455at2"/>
<dbReference type="Pfam" id="PF03958">
    <property type="entry name" value="Secretin_N"/>
    <property type="match status" value="1"/>
</dbReference>
<dbReference type="PROSITE" id="PS51257">
    <property type="entry name" value="PROKAR_LIPOPROTEIN"/>
    <property type="match status" value="1"/>
</dbReference>
<evidence type="ECO:0000256" key="6">
    <source>
        <dbReference type="RuleBase" id="RU004003"/>
    </source>
</evidence>
<comment type="similarity">
    <text evidence="6">Belongs to the bacterial secretin family.</text>
</comment>
<organism evidence="10 11">
    <name type="scientific">Massilia glaciei</name>
    <dbReference type="NCBI Taxonomy" id="1524097"/>
    <lineage>
        <taxon>Bacteria</taxon>
        <taxon>Pseudomonadati</taxon>
        <taxon>Pseudomonadota</taxon>
        <taxon>Betaproteobacteria</taxon>
        <taxon>Burkholderiales</taxon>
        <taxon>Oxalobacteraceae</taxon>
        <taxon>Telluria group</taxon>
        <taxon>Massilia</taxon>
    </lineage>
</organism>
<evidence type="ECO:0000313" key="11">
    <source>
        <dbReference type="Proteomes" id="UP000241421"/>
    </source>
</evidence>
<dbReference type="CDD" id="cd08547">
    <property type="entry name" value="Type_II_cohesin"/>
    <property type="match status" value="1"/>
</dbReference>
<dbReference type="Gene3D" id="3.30.1370.120">
    <property type="match status" value="1"/>
</dbReference>
<dbReference type="GO" id="GO:0030246">
    <property type="term" value="F:carbohydrate binding"/>
    <property type="evidence" value="ECO:0007669"/>
    <property type="project" value="InterPro"/>
</dbReference>
<protein>
    <submittedName>
        <fullName evidence="10">General secretion pathway protein GspD</fullName>
    </submittedName>
</protein>
<dbReference type="InterPro" id="IPR005644">
    <property type="entry name" value="NolW-like"/>
</dbReference>
<feature type="chain" id="PRO_5015607904" evidence="8">
    <location>
        <begin position="30"/>
        <end position="783"/>
    </location>
</feature>
<evidence type="ECO:0000256" key="7">
    <source>
        <dbReference type="RuleBase" id="RU004004"/>
    </source>
</evidence>
<dbReference type="InterPro" id="IPR050810">
    <property type="entry name" value="Bact_Secretion_Sys_Channel"/>
</dbReference>
<gene>
    <name evidence="10" type="ORF">C7C56_026125</name>
</gene>
<dbReference type="InterPro" id="IPR011662">
    <property type="entry name" value="Secretin/TonB_short_N"/>
</dbReference>
<dbReference type="Proteomes" id="UP000241421">
    <property type="component" value="Unassembled WGS sequence"/>
</dbReference>
<dbReference type="SMART" id="SM00028">
    <property type="entry name" value="TPR"/>
    <property type="match status" value="3"/>
</dbReference>
<keyword evidence="4" id="KW-0472">Membrane</keyword>
<dbReference type="InterPro" id="IPR038591">
    <property type="entry name" value="NolW-like_sf"/>
</dbReference>
<dbReference type="EMBL" id="PXWF02000324">
    <property type="protein sequence ID" value="PWF40454.1"/>
    <property type="molecule type" value="Genomic_DNA"/>
</dbReference>
<comment type="subcellular location">
    <subcellularLocation>
        <location evidence="7">Cell outer membrane</location>
    </subcellularLocation>
    <subcellularLocation>
        <location evidence="1">Membrane</location>
    </subcellularLocation>
</comment>
<dbReference type="InterPro" id="IPR019734">
    <property type="entry name" value="TPR_rpt"/>
</dbReference>
<dbReference type="InterPro" id="IPR011990">
    <property type="entry name" value="TPR-like_helical_dom_sf"/>
</dbReference>
<dbReference type="GO" id="GO:0009279">
    <property type="term" value="C:cell outer membrane"/>
    <property type="evidence" value="ECO:0007669"/>
    <property type="project" value="UniProtKB-SubCell"/>
</dbReference>
<dbReference type="Pfam" id="PF00963">
    <property type="entry name" value="Cohesin"/>
    <property type="match status" value="1"/>
</dbReference>
<reference evidence="10 11" key="1">
    <citation type="submission" date="2018-04" db="EMBL/GenBank/DDBJ databases">
        <title>Massilia violaceinigra sp. nov., a novel purple-pigmented bacterium isolated from Tianshan glacier, Xinjiang, China.</title>
        <authorList>
            <person name="Wang H."/>
        </authorList>
    </citation>
    <scope>NUCLEOTIDE SEQUENCE [LARGE SCALE GENOMIC DNA]</scope>
    <source>
        <strain evidence="10 11">B448-2</strain>
    </source>
</reference>